<reference evidence="4 5" key="1">
    <citation type="submission" date="2018-10" db="EMBL/GenBank/DDBJ databases">
        <title>Xanthobacter tagetidis genome sequencing and assembly.</title>
        <authorList>
            <person name="Maclea K.S."/>
            <person name="Goen A.E."/>
            <person name="Fatima S.A."/>
        </authorList>
    </citation>
    <scope>NUCLEOTIDE SEQUENCE [LARGE SCALE GENOMIC DNA]</scope>
    <source>
        <strain evidence="4 5">ATCC 700314</strain>
    </source>
</reference>
<proteinExistence type="inferred from homology"/>
<dbReference type="InterPro" id="IPR042188">
    <property type="entry name" value="MmgE/PrpD_sf_2"/>
</dbReference>
<dbReference type="InterPro" id="IPR042183">
    <property type="entry name" value="MmgE/PrpD_sf_1"/>
</dbReference>
<accession>A0A3L7A3I8</accession>
<dbReference type="InterPro" id="IPR045337">
    <property type="entry name" value="MmgE_PrpD_C"/>
</dbReference>
<dbReference type="OrthoDB" id="5415580at2"/>
<dbReference type="InterPro" id="IPR005656">
    <property type="entry name" value="MmgE_PrpD"/>
</dbReference>
<dbReference type="Gene3D" id="3.30.1330.120">
    <property type="entry name" value="2-methylcitrate dehydratase PrpD"/>
    <property type="match status" value="1"/>
</dbReference>
<dbReference type="Proteomes" id="UP000269692">
    <property type="component" value="Unassembled WGS sequence"/>
</dbReference>
<evidence type="ECO:0000259" key="3">
    <source>
        <dbReference type="Pfam" id="PF19305"/>
    </source>
</evidence>
<dbReference type="InterPro" id="IPR045336">
    <property type="entry name" value="MmgE_PrpD_N"/>
</dbReference>
<comment type="caution">
    <text evidence="4">The sequence shown here is derived from an EMBL/GenBank/DDBJ whole genome shotgun (WGS) entry which is preliminary data.</text>
</comment>
<dbReference type="EMBL" id="RCTF01000017">
    <property type="protein sequence ID" value="RLP74906.1"/>
    <property type="molecule type" value="Genomic_DNA"/>
</dbReference>
<dbReference type="Pfam" id="PF19305">
    <property type="entry name" value="MmgE_PrpD_C"/>
    <property type="match status" value="1"/>
</dbReference>
<dbReference type="PANTHER" id="PTHR16943">
    <property type="entry name" value="2-METHYLCITRATE DEHYDRATASE-RELATED"/>
    <property type="match status" value="1"/>
</dbReference>
<gene>
    <name evidence="4" type="ORF">D9R14_18055</name>
</gene>
<dbReference type="Gene3D" id="1.10.4100.10">
    <property type="entry name" value="2-methylcitrate dehydratase PrpD"/>
    <property type="match status" value="1"/>
</dbReference>
<dbReference type="InterPro" id="IPR036148">
    <property type="entry name" value="MmgE/PrpD_sf"/>
</dbReference>
<dbReference type="PANTHER" id="PTHR16943:SF8">
    <property type="entry name" value="2-METHYLCITRATE DEHYDRATASE"/>
    <property type="match status" value="1"/>
</dbReference>
<evidence type="ECO:0000313" key="4">
    <source>
        <dbReference type="EMBL" id="RLP74906.1"/>
    </source>
</evidence>
<sequence>MNARENAMAHAQAHITRGAAEAADRTAALADVLAVLDPAALPRATFERTMDLVVDHLGVALHGLDLPWSRIIAEFGTEEGGRPDATVYGRGRLPARTAALVNGTMAHGIELDDTHDQSCSHPGAVVIPAALAVAEMTGASGRDLIAAIVAGYEAQTRAGAALTGDLMSRGFHPTALSGVFGAATAAGRLLGLTSAQLQSAWGLGVSMASGVMQFTQDPLGTMVKRLHAGIPAHNGVLAAMLAGRGFRGPRGALDGQAGFVHVFSPHPEDWRLTQHLGTEFAVDRISIKFYACCRMFHALVDAIRESRDEAGWSADDVIDMTTAGPRIMSDGHMEYRPRSVMSAQYSLPYTVSAAVMLDPRDPRSFNAETMARADVLALADRVSAGVSAELETYFPAKYPGGFTARLKDGRTIEKTLLDSFGTPEKPVDRAGITGKFRALTDGIVQPARADAILDATFALGTAADVRGLCALLGEGVAQR</sequence>
<name>A0A3L7A3I8_9HYPH</name>
<dbReference type="GO" id="GO:0016829">
    <property type="term" value="F:lyase activity"/>
    <property type="evidence" value="ECO:0007669"/>
    <property type="project" value="InterPro"/>
</dbReference>
<evidence type="ECO:0000313" key="5">
    <source>
        <dbReference type="Proteomes" id="UP000269692"/>
    </source>
</evidence>
<dbReference type="SUPFAM" id="SSF103378">
    <property type="entry name" value="2-methylcitrate dehydratase PrpD"/>
    <property type="match status" value="1"/>
</dbReference>
<dbReference type="Pfam" id="PF03972">
    <property type="entry name" value="MmgE_PrpD_N"/>
    <property type="match status" value="1"/>
</dbReference>
<dbReference type="AlphaFoldDB" id="A0A3L7A3I8"/>
<evidence type="ECO:0000259" key="2">
    <source>
        <dbReference type="Pfam" id="PF03972"/>
    </source>
</evidence>
<feature type="domain" description="MmgE/PrpD N-terminal" evidence="2">
    <location>
        <begin position="28"/>
        <end position="267"/>
    </location>
</feature>
<organism evidence="4 5">
    <name type="scientific">Xanthobacter tagetidis</name>
    <dbReference type="NCBI Taxonomy" id="60216"/>
    <lineage>
        <taxon>Bacteria</taxon>
        <taxon>Pseudomonadati</taxon>
        <taxon>Pseudomonadota</taxon>
        <taxon>Alphaproteobacteria</taxon>
        <taxon>Hyphomicrobiales</taxon>
        <taxon>Xanthobacteraceae</taxon>
        <taxon>Xanthobacter</taxon>
    </lineage>
</organism>
<comment type="similarity">
    <text evidence="1">Belongs to the PrpD family.</text>
</comment>
<protein>
    <submittedName>
        <fullName evidence="4">MmgE/PrpD family protein</fullName>
    </submittedName>
</protein>
<feature type="domain" description="MmgE/PrpD C-terminal" evidence="3">
    <location>
        <begin position="290"/>
        <end position="456"/>
    </location>
</feature>
<keyword evidence="5" id="KW-1185">Reference proteome</keyword>
<evidence type="ECO:0000256" key="1">
    <source>
        <dbReference type="ARBA" id="ARBA00006174"/>
    </source>
</evidence>